<dbReference type="OrthoDB" id="9807293at2"/>
<dbReference type="AlphaFoldDB" id="A0A1W6MXY3"/>
<dbReference type="PRINTS" id="PR00783">
    <property type="entry name" value="MINTRINSICP"/>
</dbReference>
<dbReference type="GO" id="GO:0016020">
    <property type="term" value="C:membrane"/>
    <property type="evidence" value="ECO:0007669"/>
    <property type="project" value="UniProtKB-SubCell"/>
</dbReference>
<dbReference type="GO" id="GO:0015267">
    <property type="term" value="F:channel activity"/>
    <property type="evidence" value="ECO:0007669"/>
    <property type="project" value="InterPro"/>
</dbReference>
<dbReference type="Gene3D" id="1.20.1080.10">
    <property type="entry name" value="Glycerol uptake facilitator protein"/>
    <property type="match status" value="1"/>
</dbReference>
<gene>
    <name evidence="8" type="ORF">B1812_16525</name>
</gene>
<organism evidence="8 9">
    <name type="scientific">Methylocystis bryophila</name>
    <dbReference type="NCBI Taxonomy" id="655015"/>
    <lineage>
        <taxon>Bacteria</taxon>
        <taxon>Pseudomonadati</taxon>
        <taxon>Pseudomonadota</taxon>
        <taxon>Alphaproteobacteria</taxon>
        <taxon>Hyphomicrobiales</taxon>
        <taxon>Methylocystaceae</taxon>
        <taxon>Methylocystis</taxon>
    </lineage>
</organism>
<keyword evidence="3 6" id="KW-0812">Transmembrane</keyword>
<evidence type="ECO:0000313" key="8">
    <source>
        <dbReference type="EMBL" id="ARN82423.1"/>
    </source>
</evidence>
<dbReference type="PANTHER" id="PTHR45724">
    <property type="entry name" value="AQUAPORIN NIP2-1"/>
    <property type="match status" value="1"/>
</dbReference>
<accession>A0A1W6MXY3</accession>
<keyword evidence="9" id="KW-1185">Reference proteome</keyword>
<evidence type="ECO:0000256" key="2">
    <source>
        <dbReference type="ARBA" id="ARBA00022448"/>
    </source>
</evidence>
<feature type="transmembrane region" description="Helical" evidence="7">
    <location>
        <begin position="113"/>
        <end position="137"/>
    </location>
</feature>
<evidence type="ECO:0000256" key="4">
    <source>
        <dbReference type="ARBA" id="ARBA00022989"/>
    </source>
</evidence>
<feature type="transmembrane region" description="Helical" evidence="7">
    <location>
        <begin position="67"/>
        <end position="93"/>
    </location>
</feature>
<dbReference type="Proteomes" id="UP000193978">
    <property type="component" value="Chromosome"/>
</dbReference>
<comment type="subcellular location">
    <subcellularLocation>
        <location evidence="1">Membrane</location>
        <topology evidence="1">Multi-pass membrane protein</topology>
    </subcellularLocation>
</comment>
<dbReference type="RefSeq" id="WP_158658822.1">
    <property type="nucleotide sequence ID" value="NZ_CP019948.1"/>
</dbReference>
<evidence type="ECO:0000256" key="1">
    <source>
        <dbReference type="ARBA" id="ARBA00004141"/>
    </source>
</evidence>
<evidence type="ECO:0000256" key="7">
    <source>
        <dbReference type="SAM" id="Phobius"/>
    </source>
</evidence>
<dbReference type="PANTHER" id="PTHR45724:SF13">
    <property type="entry name" value="AQUAPORIN NIP1-1-RELATED"/>
    <property type="match status" value="1"/>
</dbReference>
<name>A0A1W6MXY3_9HYPH</name>
<feature type="transmembrane region" description="Helical" evidence="7">
    <location>
        <begin position="23"/>
        <end position="46"/>
    </location>
</feature>
<dbReference type="Pfam" id="PF00230">
    <property type="entry name" value="MIP"/>
    <property type="match status" value="1"/>
</dbReference>
<comment type="similarity">
    <text evidence="6">Belongs to the MIP/aquaporin (TC 1.A.8) family.</text>
</comment>
<keyword evidence="5 7" id="KW-0472">Membrane</keyword>
<evidence type="ECO:0000256" key="6">
    <source>
        <dbReference type="RuleBase" id="RU000477"/>
    </source>
</evidence>
<dbReference type="InterPro" id="IPR000425">
    <property type="entry name" value="MIP"/>
</dbReference>
<sequence>MFAVVCGDVASALNPAESTRLSAAVASGLMVLVGIYFLGAVSGAHLNPAVTYAFALRRHFPWRRTPGYVAAQLAGGITFWQAFVLEAVLTVGLVNASLGTASGARNIGANAGVAIGCYNVAARLCAAGLTGASMIAASRLLKKSLALGISL</sequence>
<evidence type="ECO:0008006" key="10">
    <source>
        <dbReference type="Google" id="ProtNLM"/>
    </source>
</evidence>
<keyword evidence="4 7" id="KW-1133">Transmembrane helix</keyword>
<dbReference type="STRING" id="655015.B1812_16525"/>
<keyword evidence="2 6" id="KW-0813">Transport</keyword>
<dbReference type="InterPro" id="IPR023271">
    <property type="entry name" value="Aquaporin-like"/>
</dbReference>
<proteinExistence type="inferred from homology"/>
<dbReference type="KEGG" id="mbry:B1812_16525"/>
<reference evidence="8 9" key="1">
    <citation type="submission" date="2017-02" db="EMBL/GenBank/DDBJ databases">
        <authorList>
            <person name="Peterson S.W."/>
        </authorList>
    </citation>
    <scope>NUCLEOTIDE SEQUENCE [LARGE SCALE GENOMIC DNA]</scope>
    <source>
        <strain evidence="8 9">S285</strain>
    </source>
</reference>
<evidence type="ECO:0000256" key="5">
    <source>
        <dbReference type="ARBA" id="ARBA00023136"/>
    </source>
</evidence>
<evidence type="ECO:0000313" key="9">
    <source>
        <dbReference type="Proteomes" id="UP000193978"/>
    </source>
</evidence>
<dbReference type="SUPFAM" id="SSF81338">
    <property type="entry name" value="Aquaporin-like"/>
    <property type="match status" value="1"/>
</dbReference>
<protein>
    <recommendedName>
        <fullName evidence="10">Aquaporin family protein</fullName>
    </recommendedName>
</protein>
<dbReference type="EMBL" id="CP019948">
    <property type="protein sequence ID" value="ARN82423.1"/>
    <property type="molecule type" value="Genomic_DNA"/>
</dbReference>
<evidence type="ECO:0000256" key="3">
    <source>
        <dbReference type="ARBA" id="ARBA00022692"/>
    </source>
</evidence>
<dbReference type="InterPro" id="IPR034294">
    <property type="entry name" value="Aquaporin_transptr"/>
</dbReference>